<gene>
    <name evidence="2" type="ORF">FLP30_02295</name>
</gene>
<dbReference type="Pfam" id="PF08240">
    <property type="entry name" value="ADH_N"/>
    <property type="match status" value="1"/>
</dbReference>
<dbReference type="OrthoDB" id="9782155at2"/>
<dbReference type="EMBL" id="CP043506">
    <property type="protein sequence ID" value="QEO16726.1"/>
    <property type="molecule type" value="Genomic_DNA"/>
</dbReference>
<dbReference type="InterPro" id="IPR013149">
    <property type="entry name" value="ADH-like_C"/>
</dbReference>
<dbReference type="InterPro" id="IPR011032">
    <property type="entry name" value="GroES-like_sf"/>
</dbReference>
<dbReference type="CDD" id="cd08288">
    <property type="entry name" value="MDR_yhdh"/>
    <property type="match status" value="1"/>
</dbReference>
<reference evidence="2 3" key="1">
    <citation type="submission" date="2019-09" db="EMBL/GenBank/DDBJ databases">
        <title>Genome sequencing of strain KACC 21233.</title>
        <authorList>
            <person name="Heo J."/>
            <person name="Kim S.-J."/>
            <person name="Kim J.-S."/>
            <person name="Hong S.-B."/>
            <person name="Kwon S.-W."/>
        </authorList>
    </citation>
    <scope>NUCLEOTIDE SEQUENCE [LARGE SCALE GENOMIC DNA]</scope>
    <source>
        <strain evidence="2 3">KACC 21233</strain>
    </source>
</reference>
<dbReference type="SMART" id="SM00829">
    <property type="entry name" value="PKS_ER"/>
    <property type="match status" value="1"/>
</dbReference>
<dbReference type="Gene3D" id="3.90.180.10">
    <property type="entry name" value="Medium-chain alcohol dehydrogenases, catalytic domain"/>
    <property type="match status" value="1"/>
</dbReference>
<dbReference type="Proteomes" id="UP000324536">
    <property type="component" value="Chromosome"/>
</dbReference>
<protein>
    <submittedName>
        <fullName evidence="2">Oxidoreductase</fullName>
    </submittedName>
</protein>
<dbReference type="Pfam" id="PF00107">
    <property type="entry name" value="ADH_zinc_N"/>
    <property type="match status" value="1"/>
</dbReference>
<sequence>MFDAMYVEKTATGGQQVSLRQLADEALPPGEVTLRVRWSTLNYKDALALTGRGPVVRAWPMVPGVDCVGVVEASDSPLFQPGQEVILNGCGAGELHWGGLAQRARVPADWLVPLPEGLSAYHAMALGTAGFTAMLCVQALEREGLRPSSGPVLVTGATGGVGSIAVMLLARLGYEVVAVTGRLEEQAYLTALGAHEVLSRAHFEAPPRPLEKARWAGAVDVAGGAVLAAVCASMKPQGVVTACGLAGGMDFPTTVAPFILRGVTLVGIDSVMCPRAQRVVAWARLAELIDTEKLQAVSRTVPLSAAAETAADLLDGRTKGRIVVDIP</sequence>
<dbReference type="NCBIfam" id="TIGR02823">
    <property type="entry name" value="oxido_YhdH"/>
    <property type="match status" value="1"/>
</dbReference>
<feature type="domain" description="Enoyl reductase (ER)" evidence="1">
    <location>
        <begin position="13"/>
        <end position="324"/>
    </location>
</feature>
<dbReference type="SUPFAM" id="SSF50129">
    <property type="entry name" value="GroES-like"/>
    <property type="match status" value="1"/>
</dbReference>
<dbReference type="Gene3D" id="3.40.50.720">
    <property type="entry name" value="NAD(P)-binding Rossmann-like Domain"/>
    <property type="match status" value="1"/>
</dbReference>
<dbReference type="InterPro" id="IPR036291">
    <property type="entry name" value="NAD(P)-bd_dom_sf"/>
</dbReference>
<dbReference type="SUPFAM" id="SSF51735">
    <property type="entry name" value="NAD(P)-binding Rossmann-fold domains"/>
    <property type="match status" value="1"/>
</dbReference>
<dbReference type="AlphaFoldDB" id="A0A5C1YKF1"/>
<dbReference type="RefSeq" id="WP_149278167.1">
    <property type="nucleotide sequence ID" value="NZ_CP043506.1"/>
</dbReference>
<proteinExistence type="predicted"/>
<dbReference type="InterPro" id="IPR051397">
    <property type="entry name" value="Zn-ADH-like_protein"/>
</dbReference>
<keyword evidence="3" id="KW-1185">Reference proteome</keyword>
<evidence type="ECO:0000259" key="1">
    <source>
        <dbReference type="SMART" id="SM00829"/>
    </source>
</evidence>
<organism evidence="2 3">
    <name type="scientific">Acetobacter vaccinii</name>
    <dbReference type="NCBI Taxonomy" id="2592655"/>
    <lineage>
        <taxon>Bacteria</taxon>
        <taxon>Pseudomonadati</taxon>
        <taxon>Pseudomonadota</taxon>
        <taxon>Alphaproteobacteria</taxon>
        <taxon>Acetobacterales</taxon>
        <taxon>Acetobacteraceae</taxon>
        <taxon>Acetobacter</taxon>
    </lineage>
</organism>
<dbReference type="KEGG" id="acek:FLP30_02295"/>
<dbReference type="InterPro" id="IPR014188">
    <property type="entry name" value="Acrylyl-CoA_reductase_AcuI"/>
</dbReference>
<dbReference type="PANTHER" id="PTHR43677">
    <property type="entry name" value="SHORT-CHAIN DEHYDROGENASE/REDUCTASE"/>
    <property type="match status" value="1"/>
</dbReference>
<name>A0A5C1YKF1_9PROT</name>
<accession>A0A5C1YKF1</accession>
<evidence type="ECO:0000313" key="2">
    <source>
        <dbReference type="EMBL" id="QEO16726.1"/>
    </source>
</evidence>
<dbReference type="InterPro" id="IPR020843">
    <property type="entry name" value="ER"/>
</dbReference>
<evidence type="ECO:0000313" key="3">
    <source>
        <dbReference type="Proteomes" id="UP000324536"/>
    </source>
</evidence>
<dbReference type="GO" id="GO:0043957">
    <property type="term" value="F:acryloyl-CoA reductase (NADPH) activity"/>
    <property type="evidence" value="ECO:0007669"/>
    <property type="project" value="TreeGrafter"/>
</dbReference>
<dbReference type="InterPro" id="IPR013154">
    <property type="entry name" value="ADH-like_N"/>
</dbReference>
<dbReference type="PANTHER" id="PTHR43677:SF1">
    <property type="entry name" value="ACRYLYL-COA REDUCTASE ACUI-RELATED"/>
    <property type="match status" value="1"/>
</dbReference>